<dbReference type="AlphaFoldDB" id="A0A7G6WXM2"/>
<dbReference type="RefSeq" id="WP_185448037.1">
    <property type="nucleotide sequence ID" value="NZ_CP043661.1"/>
</dbReference>
<keyword evidence="2" id="KW-1185">Reference proteome</keyword>
<protein>
    <recommendedName>
        <fullName evidence="3">ABM domain-containing protein</fullName>
    </recommendedName>
</protein>
<gene>
    <name evidence="1" type="ORF">F1D05_13505</name>
</gene>
<reference evidence="2" key="1">
    <citation type="submission" date="2019-09" db="EMBL/GenBank/DDBJ databases">
        <title>Antimicrobial potential of Antarctic Bacteria.</title>
        <authorList>
            <person name="Benaud N."/>
            <person name="Edwards R.J."/>
            <person name="Ferrari B.C."/>
        </authorList>
    </citation>
    <scope>NUCLEOTIDE SEQUENCE [LARGE SCALE GENOMIC DNA]</scope>
    <source>
        <strain evidence="2">SPB151</strain>
    </source>
</reference>
<evidence type="ECO:0000313" key="2">
    <source>
        <dbReference type="Proteomes" id="UP000515563"/>
    </source>
</evidence>
<accession>A0A7G6WXM2</accession>
<reference evidence="1 2" key="2">
    <citation type="journal article" date="2020" name="Microbiol. Resour. Announc.">
        <title>Antarctic desert soil bacteria exhibit high novel natural product potential, evaluated through long-read genome sequencing and comparative genomics.</title>
        <authorList>
            <person name="Benaud N."/>
            <person name="Edwards R.J."/>
            <person name="Amos T.G."/>
            <person name="D'Agostino P.M."/>
            <person name="Gutierrez-Chavez C."/>
            <person name="Montgomery K."/>
            <person name="Nicetic I."/>
            <person name="Ferrari B.C."/>
        </authorList>
    </citation>
    <scope>NUCLEOTIDE SEQUENCE [LARGE SCALE GENOMIC DNA]</scope>
    <source>
        <strain evidence="1 2">SPB151</strain>
    </source>
</reference>
<dbReference type="KEGG" id="kqi:F1D05_13505"/>
<dbReference type="EMBL" id="CP043661">
    <property type="protein sequence ID" value="QNE18737.1"/>
    <property type="molecule type" value="Genomic_DNA"/>
</dbReference>
<evidence type="ECO:0000313" key="1">
    <source>
        <dbReference type="EMBL" id="QNE18737.1"/>
    </source>
</evidence>
<dbReference type="Proteomes" id="UP000515563">
    <property type="component" value="Chromosome"/>
</dbReference>
<evidence type="ECO:0008006" key="3">
    <source>
        <dbReference type="Google" id="ProtNLM"/>
    </source>
</evidence>
<proteinExistence type="predicted"/>
<sequence length="96" mass="10469">MQWIAVATPPFGSIEQFDQVMSNMGQEPDGLQARYVGTAGDGVRVVTLWESREHAERFFAERLGPVLAKVLGPDPAGTPEILGIEVARTYTRQPVG</sequence>
<organism evidence="1 2">
    <name type="scientific">Kribbella qitaiheensis</name>
    <dbReference type="NCBI Taxonomy" id="1544730"/>
    <lineage>
        <taxon>Bacteria</taxon>
        <taxon>Bacillati</taxon>
        <taxon>Actinomycetota</taxon>
        <taxon>Actinomycetes</taxon>
        <taxon>Propionibacteriales</taxon>
        <taxon>Kribbellaceae</taxon>
        <taxon>Kribbella</taxon>
    </lineage>
</organism>
<name>A0A7G6WXM2_9ACTN</name>